<feature type="region of interest" description="Disordered" evidence="1">
    <location>
        <begin position="1"/>
        <end position="31"/>
    </location>
</feature>
<dbReference type="GO" id="GO:0050482">
    <property type="term" value="P:arachidonate secretion"/>
    <property type="evidence" value="ECO:0007669"/>
    <property type="project" value="InterPro"/>
</dbReference>
<name>A0A4U8W9C9_9NOCA</name>
<accession>A0A4U8W9C9</accession>
<keyword evidence="2" id="KW-1133">Transmembrane helix</keyword>
<evidence type="ECO:0000256" key="1">
    <source>
        <dbReference type="SAM" id="MobiDB-lite"/>
    </source>
</evidence>
<keyword evidence="2" id="KW-0812">Transmembrane</keyword>
<dbReference type="Proteomes" id="UP000290439">
    <property type="component" value="Chromosome"/>
</dbReference>
<dbReference type="SUPFAM" id="SSF48619">
    <property type="entry name" value="Phospholipase A2, PLA2"/>
    <property type="match status" value="1"/>
</dbReference>
<dbReference type="InterPro" id="IPR036444">
    <property type="entry name" value="PLipase_A2_dom_sf"/>
</dbReference>
<reference evidence="3 4" key="1">
    <citation type="submission" date="2019-02" db="EMBL/GenBank/DDBJ databases">
        <authorList>
            <consortium name="Pathogen Informatics"/>
        </authorList>
    </citation>
    <scope>NUCLEOTIDE SEQUENCE [LARGE SCALE GENOMIC DNA]</scope>
    <source>
        <strain evidence="3 4">3012STDY6756504</strain>
    </source>
</reference>
<dbReference type="EMBL" id="LR215973">
    <property type="protein sequence ID" value="VFA98907.1"/>
    <property type="molecule type" value="Genomic_DNA"/>
</dbReference>
<evidence type="ECO:0000313" key="4">
    <source>
        <dbReference type="Proteomes" id="UP000290439"/>
    </source>
</evidence>
<evidence type="ECO:0000256" key="2">
    <source>
        <dbReference type="SAM" id="Phobius"/>
    </source>
</evidence>
<proteinExistence type="predicted"/>
<dbReference type="GO" id="GO:0004623">
    <property type="term" value="F:phospholipase A2 activity"/>
    <property type="evidence" value="ECO:0007669"/>
    <property type="project" value="InterPro"/>
</dbReference>
<dbReference type="GO" id="GO:0006644">
    <property type="term" value="P:phospholipid metabolic process"/>
    <property type="evidence" value="ECO:0007669"/>
    <property type="project" value="InterPro"/>
</dbReference>
<organism evidence="3 4">
    <name type="scientific">Nocardia cyriacigeorgica</name>
    <dbReference type="NCBI Taxonomy" id="135487"/>
    <lineage>
        <taxon>Bacteria</taxon>
        <taxon>Bacillati</taxon>
        <taxon>Actinomycetota</taxon>
        <taxon>Actinomycetes</taxon>
        <taxon>Mycobacteriales</taxon>
        <taxon>Nocardiaceae</taxon>
        <taxon>Nocardia</taxon>
    </lineage>
</organism>
<protein>
    <recommendedName>
        <fullName evidence="5">Prokaryotic phospholipase A2</fullName>
    </recommendedName>
</protein>
<gene>
    <name evidence="3" type="ORF">NCTC10797_02686</name>
</gene>
<dbReference type="AlphaFoldDB" id="A0A4U8W9C9"/>
<evidence type="ECO:0008006" key="5">
    <source>
        <dbReference type="Google" id="ProtNLM"/>
    </source>
</evidence>
<evidence type="ECO:0000313" key="3">
    <source>
        <dbReference type="EMBL" id="VFA98907.1"/>
    </source>
</evidence>
<dbReference type="Gene3D" id="1.20.90.10">
    <property type="entry name" value="Phospholipase A2 domain"/>
    <property type="match status" value="1"/>
</dbReference>
<sequence>MIMSTPTSARRGVRPSTPAEQAQPGHPRPRLGRVAALTAATLTTMAATVMLAPAAQAASTAPTPQSVSAAAAVTDVTSGGAGSPAAVPADFADVMGYRPALVDGLLVAPHGDCSSPVPLPAEFDTACKAHDLGYDLLRYADRQGAPLGPWARQAIDRTLGQRMGLACDTRGDALARGRCQVMAAVADTFVDLNSRRQGYGVPVAESFLGAAAADTPARPWLFGAAAIGATAVTGAVVLTRARRGTMRTRSIGRPSWTAAPVPAA</sequence>
<keyword evidence="2" id="KW-0472">Membrane</keyword>
<feature type="transmembrane region" description="Helical" evidence="2">
    <location>
        <begin position="220"/>
        <end position="239"/>
    </location>
</feature>